<comment type="caution">
    <text evidence="2">The sequence shown here is derived from an EMBL/GenBank/DDBJ whole genome shotgun (WGS) entry which is preliminary data.</text>
</comment>
<evidence type="ECO:0000313" key="3">
    <source>
        <dbReference type="Proteomes" id="UP001168098"/>
    </source>
</evidence>
<accession>A0AA38Z0Q0</accession>
<protein>
    <submittedName>
        <fullName evidence="2">Uncharacterized protein</fullName>
    </submittedName>
</protein>
<name>A0AA38Z0Q0_VITRO</name>
<feature type="compositionally biased region" description="Low complexity" evidence="1">
    <location>
        <begin position="31"/>
        <end position="40"/>
    </location>
</feature>
<dbReference type="EMBL" id="JARBHA010000016">
    <property type="protein sequence ID" value="KAJ9679859.1"/>
    <property type="molecule type" value="Genomic_DNA"/>
</dbReference>
<dbReference type="Proteomes" id="UP001168098">
    <property type="component" value="Unassembled WGS sequence"/>
</dbReference>
<organism evidence="2 3">
    <name type="scientific">Vitis rotundifolia</name>
    <name type="common">Muscadine grape</name>
    <dbReference type="NCBI Taxonomy" id="103349"/>
    <lineage>
        <taxon>Eukaryota</taxon>
        <taxon>Viridiplantae</taxon>
        <taxon>Streptophyta</taxon>
        <taxon>Embryophyta</taxon>
        <taxon>Tracheophyta</taxon>
        <taxon>Spermatophyta</taxon>
        <taxon>Magnoliopsida</taxon>
        <taxon>eudicotyledons</taxon>
        <taxon>Gunneridae</taxon>
        <taxon>Pentapetalae</taxon>
        <taxon>rosids</taxon>
        <taxon>Vitales</taxon>
        <taxon>Vitaceae</taxon>
        <taxon>Viteae</taxon>
        <taxon>Vitis</taxon>
    </lineage>
</organism>
<gene>
    <name evidence="2" type="ORF">PVL29_021694</name>
</gene>
<sequence length="137" mass="15971">MAYKEAPFNAVRGQRTHANYQMAPSIIVPAAQPRRPAKAANQEEVDEEVLRRRNEELEEELKKSQDREERMRRELERAWERLRVAEEAEERLCSQLGELEAEAVDQARQYNNRIVSLMNQLSQAHRLIQPGPTPIPN</sequence>
<keyword evidence="3" id="KW-1185">Reference proteome</keyword>
<dbReference type="GO" id="GO:0098869">
    <property type="term" value="P:cellular oxidant detoxification"/>
    <property type="evidence" value="ECO:0007669"/>
    <property type="project" value="InterPro"/>
</dbReference>
<dbReference type="PANTHER" id="PTHR34283:SF1">
    <property type="entry name" value="PROTEIN RESPONSE TO LOW SULFUR 1"/>
    <property type="match status" value="1"/>
</dbReference>
<proteinExistence type="predicted"/>
<reference evidence="2 3" key="1">
    <citation type="journal article" date="2023" name="BMC Biotechnol.">
        <title>Vitis rotundifolia cv Carlos genome sequencing.</title>
        <authorList>
            <person name="Huff M."/>
            <person name="Hulse-Kemp A."/>
            <person name="Scheffler B."/>
            <person name="Youngblood R."/>
            <person name="Simpson S."/>
            <person name="Babiker E."/>
            <person name="Staton M."/>
        </authorList>
    </citation>
    <scope>NUCLEOTIDE SEQUENCE [LARGE SCALE GENOMIC DNA]</scope>
    <source>
        <tissue evidence="2">Leaf</tissue>
    </source>
</reference>
<evidence type="ECO:0000256" key="1">
    <source>
        <dbReference type="SAM" id="MobiDB-lite"/>
    </source>
</evidence>
<dbReference type="PANTHER" id="PTHR34283">
    <property type="entry name" value="PROTEIN RESPONSE TO LOW SULFUR 1"/>
    <property type="match status" value="1"/>
</dbReference>
<feature type="compositionally biased region" description="Basic and acidic residues" evidence="1">
    <location>
        <begin position="48"/>
        <end position="70"/>
    </location>
</feature>
<evidence type="ECO:0000313" key="2">
    <source>
        <dbReference type="EMBL" id="KAJ9679859.1"/>
    </source>
</evidence>
<feature type="region of interest" description="Disordered" evidence="1">
    <location>
        <begin position="31"/>
        <end position="70"/>
    </location>
</feature>
<dbReference type="AlphaFoldDB" id="A0AA38Z0Q0"/>
<dbReference type="Pfam" id="PF24980">
    <property type="entry name" value="LSU"/>
    <property type="match status" value="1"/>
</dbReference>
<dbReference type="InterPro" id="IPR039282">
    <property type="entry name" value="LSU"/>
</dbReference>